<evidence type="ECO:0000259" key="3">
    <source>
        <dbReference type="PROSITE" id="PS51391"/>
    </source>
</evidence>
<dbReference type="EMBL" id="ONZQ02000011">
    <property type="protein sequence ID" value="SPO05020.1"/>
    <property type="molecule type" value="Genomic_DNA"/>
</dbReference>
<name>A0AAE8N569_9PEZI</name>
<dbReference type="PROSITE" id="PS51391">
    <property type="entry name" value="CID"/>
    <property type="match status" value="1"/>
</dbReference>
<dbReference type="GO" id="GO:0006396">
    <property type="term" value="P:RNA processing"/>
    <property type="evidence" value="ECO:0007669"/>
    <property type="project" value="InterPro"/>
</dbReference>
<feature type="compositionally biased region" description="Basic and acidic residues" evidence="2">
    <location>
        <begin position="24"/>
        <end position="42"/>
    </location>
</feature>
<dbReference type="PANTHER" id="PTHR23140">
    <property type="entry name" value="RNA PROCESSING PROTEIN LD23810P"/>
    <property type="match status" value="1"/>
</dbReference>
<feature type="compositionally biased region" description="Basic and acidic residues" evidence="2">
    <location>
        <begin position="122"/>
        <end position="136"/>
    </location>
</feature>
<feature type="region of interest" description="Disordered" evidence="2">
    <location>
        <begin position="1"/>
        <end position="151"/>
    </location>
</feature>
<dbReference type="SUPFAM" id="SSF109905">
    <property type="entry name" value="Surp module (SWAP domain)"/>
    <property type="match status" value="1"/>
</dbReference>
<dbReference type="Gene3D" id="1.25.40.90">
    <property type="match status" value="1"/>
</dbReference>
<feature type="region of interest" description="Disordered" evidence="2">
    <location>
        <begin position="528"/>
        <end position="561"/>
    </location>
</feature>
<sequence length="836" mass="89970">MSSRNPPDSFPNLESKLQNPSRKSAFERQKAEAEAKRRREAAETAAALEDFVKSFEEDDAGASRPGYSSRGGMGVGGGGPGAGFGGRGGRPGGPGKRHFVQTGMKSGPGSLGPAPGGFVKKRAFDTFRSDGGRGGDRGTLSYEDQEFSGQSAKGIARAFRASDDEDEAEGPAREEEMIARPTLQLAQLPPGMSLAAMKALIPGNLAVESVKIVPGASRAHGERKSTVAIVILSQDTPANEIDAAVSQLQNRYLGFGFYLSIHRHLSSAVSSSIATSQVSASSTSAQPFGAKPVAQGSASQQGGGGFHRGFAPPTSYGPPSTIQRSSLMHVPVQPPQDIKTVQMVSMVIEGLLEHGPEFEALLMTRPDVQKEEKWAWIWNPRSEAGVWYRWKLWQVVTGAQSSRGREKYHPIFEDSHAWKEPTKGLPFEYVAELDELVSDPDYNSSDDEEWEGDGSRDNPAAKEVDKTFLNPLEKARLTHLLSRLPTTLSHIKKGDIARVTAFAITHASRGADEVVDLIVSNIDKPLALSGANPQRKHAGKDRDASPELEEAGGNKAGSDGSDMSGANLVGLYIISDILSSSSTSVVRHAWRYRQLFEAALKGRKTFEKLGMMAHRHGWGRLRAEKWKRSVGLILNLWEGWCVFPAESQELFVRSFDDPPELRAARKAEEVSEEKKGRWKPVEATAAEVQAQAHEDRGEPMNEDDVVGEELQEEDVEGEPMSDGDAEGEPMEEDDDPEGEPMEESDAEGVPMEESEPEGEAMEESDGADGGGVEARGGTSAGDETPAPALAPASVDEGKQAGAGPVAFSSARKGQPRSRMRAVDMFADSDDEGEGRP</sequence>
<comment type="caution">
    <text evidence="4">The sequence shown here is derived from an EMBL/GenBank/DDBJ whole genome shotgun (WGS) entry which is preliminary data.</text>
</comment>
<dbReference type="GO" id="GO:0003723">
    <property type="term" value="F:RNA binding"/>
    <property type="evidence" value="ECO:0007669"/>
    <property type="project" value="UniProtKB-KW"/>
</dbReference>
<feature type="region of interest" description="Disordered" evidence="2">
    <location>
        <begin position="687"/>
        <end position="836"/>
    </location>
</feature>
<dbReference type="InterPro" id="IPR035967">
    <property type="entry name" value="SWAP/Surp_sf"/>
</dbReference>
<dbReference type="InterPro" id="IPR000061">
    <property type="entry name" value="Surp"/>
</dbReference>
<protein>
    <recommendedName>
        <fullName evidence="3">CID domain-containing protein</fullName>
    </recommendedName>
</protein>
<evidence type="ECO:0000256" key="1">
    <source>
        <dbReference type="ARBA" id="ARBA00022884"/>
    </source>
</evidence>
<dbReference type="Gene3D" id="1.10.10.790">
    <property type="entry name" value="Surp module"/>
    <property type="match status" value="1"/>
</dbReference>
<gene>
    <name evidence="4" type="ORF">DNG_07705</name>
</gene>
<feature type="compositionally biased region" description="Acidic residues" evidence="2">
    <location>
        <begin position="700"/>
        <end position="766"/>
    </location>
</feature>
<organism evidence="4 5">
    <name type="scientific">Cephalotrichum gorgonifer</name>
    <dbReference type="NCBI Taxonomy" id="2041049"/>
    <lineage>
        <taxon>Eukaryota</taxon>
        <taxon>Fungi</taxon>
        <taxon>Dikarya</taxon>
        <taxon>Ascomycota</taxon>
        <taxon>Pezizomycotina</taxon>
        <taxon>Sordariomycetes</taxon>
        <taxon>Hypocreomycetidae</taxon>
        <taxon>Microascales</taxon>
        <taxon>Microascaceae</taxon>
        <taxon>Cephalotrichum</taxon>
    </lineage>
</organism>
<evidence type="ECO:0000313" key="4">
    <source>
        <dbReference type="EMBL" id="SPO05020.1"/>
    </source>
</evidence>
<dbReference type="GO" id="GO:0005634">
    <property type="term" value="C:nucleus"/>
    <property type="evidence" value="ECO:0007669"/>
    <property type="project" value="TreeGrafter"/>
</dbReference>
<feature type="region of interest" description="Disordered" evidence="2">
    <location>
        <begin position="439"/>
        <end position="464"/>
    </location>
</feature>
<dbReference type="PANTHER" id="PTHR23140:SF0">
    <property type="entry name" value="U2 SNRNP-ASSOCIATED SURP MOTIF-CONTAINING PROTEIN"/>
    <property type="match status" value="1"/>
</dbReference>
<evidence type="ECO:0000256" key="2">
    <source>
        <dbReference type="SAM" id="MobiDB-lite"/>
    </source>
</evidence>
<keyword evidence="5" id="KW-1185">Reference proteome</keyword>
<dbReference type="Pfam" id="PF01805">
    <property type="entry name" value="Surp"/>
    <property type="match status" value="1"/>
</dbReference>
<dbReference type="Proteomes" id="UP001187682">
    <property type="component" value="Unassembled WGS sequence"/>
</dbReference>
<feature type="compositionally biased region" description="Basic and acidic residues" evidence="2">
    <location>
        <begin position="453"/>
        <end position="464"/>
    </location>
</feature>
<feature type="compositionally biased region" description="Low complexity" evidence="2">
    <location>
        <begin position="107"/>
        <end position="117"/>
    </location>
</feature>
<reference evidence="4" key="1">
    <citation type="submission" date="2018-03" db="EMBL/GenBank/DDBJ databases">
        <authorList>
            <person name="Guldener U."/>
        </authorList>
    </citation>
    <scope>NUCLEOTIDE SEQUENCE</scope>
</reference>
<dbReference type="SMART" id="SM00582">
    <property type="entry name" value="RPR"/>
    <property type="match status" value="1"/>
</dbReference>
<feature type="compositionally biased region" description="Acidic residues" evidence="2">
    <location>
        <begin position="826"/>
        <end position="836"/>
    </location>
</feature>
<dbReference type="AlphaFoldDB" id="A0AAE8N569"/>
<feature type="compositionally biased region" description="Acidic residues" evidence="2">
    <location>
        <begin position="439"/>
        <end position="452"/>
    </location>
</feature>
<accession>A0AAE8N569</accession>
<proteinExistence type="predicted"/>
<keyword evidence="1" id="KW-0694">RNA-binding</keyword>
<feature type="region of interest" description="Disordered" evidence="2">
    <location>
        <begin position="284"/>
        <end position="323"/>
    </location>
</feature>
<feature type="domain" description="CID" evidence="3">
    <location>
        <begin position="469"/>
        <end position="659"/>
    </location>
</feature>
<dbReference type="InterPro" id="IPR006569">
    <property type="entry name" value="CID_dom"/>
</dbReference>
<evidence type="ECO:0000313" key="5">
    <source>
        <dbReference type="Proteomes" id="UP001187682"/>
    </source>
</evidence>
<feature type="compositionally biased region" description="Gly residues" evidence="2">
    <location>
        <begin position="69"/>
        <end position="94"/>
    </location>
</feature>
<dbReference type="InterPro" id="IPR008942">
    <property type="entry name" value="ENTH_VHS"/>
</dbReference>
<dbReference type="InterPro" id="IPR051485">
    <property type="entry name" value="SR-CTD_assoc_factor"/>
</dbReference>